<sequence length="163" mass="17981">MMFALRPSGLGDIDSMRLHLRSDRTVAASAARTFEILATGEGQTGWANGYRATTWYSNARAAGAIRDIHLRWITVRERFLAWEPAARFTFGADAMSIPLARRMIEDISFTPIDVRHCTLTWQVHLDPAPVLAPVESRFAASMLTPMFEAFAAGLADYAAAHPG</sequence>
<reference evidence="1 2" key="1">
    <citation type="submission" date="2021-04" db="EMBL/GenBank/DDBJ databases">
        <title>Nocardia tengchongensis.</title>
        <authorList>
            <person name="Zhuang k."/>
            <person name="Ran Y."/>
            <person name="Li W."/>
        </authorList>
    </citation>
    <scope>NUCLEOTIDE SEQUENCE [LARGE SCALE GENOMIC DNA]</scope>
    <source>
        <strain evidence="1 2">CFH S0057</strain>
    </source>
</reference>
<keyword evidence="2" id="KW-1185">Reference proteome</keyword>
<dbReference type="Pfam" id="PF10604">
    <property type="entry name" value="Polyketide_cyc2"/>
    <property type="match status" value="1"/>
</dbReference>
<accession>A0ABX8CRF6</accession>
<protein>
    <submittedName>
        <fullName evidence="1">SRPBCC family protein</fullName>
    </submittedName>
</protein>
<dbReference type="RefSeq" id="WP_213557208.1">
    <property type="nucleotide sequence ID" value="NZ_JBHZDI010000071.1"/>
</dbReference>
<evidence type="ECO:0000313" key="2">
    <source>
        <dbReference type="Proteomes" id="UP000683310"/>
    </source>
</evidence>
<organism evidence="1 2">
    <name type="scientific">Nocardia tengchongensis</name>
    <dbReference type="NCBI Taxonomy" id="2055889"/>
    <lineage>
        <taxon>Bacteria</taxon>
        <taxon>Bacillati</taxon>
        <taxon>Actinomycetota</taxon>
        <taxon>Actinomycetes</taxon>
        <taxon>Mycobacteriales</taxon>
        <taxon>Nocardiaceae</taxon>
        <taxon>Nocardia</taxon>
    </lineage>
</organism>
<dbReference type="Gene3D" id="3.30.530.20">
    <property type="match status" value="1"/>
</dbReference>
<gene>
    <name evidence="1" type="ORF">KHQ06_34590</name>
</gene>
<dbReference type="SUPFAM" id="SSF55961">
    <property type="entry name" value="Bet v1-like"/>
    <property type="match status" value="1"/>
</dbReference>
<dbReference type="Proteomes" id="UP000683310">
    <property type="component" value="Chromosome"/>
</dbReference>
<dbReference type="EMBL" id="CP074371">
    <property type="protein sequence ID" value="QVI21105.1"/>
    <property type="molecule type" value="Genomic_DNA"/>
</dbReference>
<name>A0ABX8CRF6_9NOCA</name>
<evidence type="ECO:0000313" key="1">
    <source>
        <dbReference type="EMBL" id="QVI21105.1"/>
    </source>
</evidence>
<dbReference type="InterPro" id="IPR023393">
    <property type="entry name" value="START-like_dom_sf"/>
</dbReference>
<proteinExistence type="predicted"/>
<dbReference type="InterPro" id="IPR019587">
    <property type="entry name" value="Polyketide_cyclase/dehydratase"/>
</dbReference>